<dbReference type="Proteomes" id="UP000604473">
    <property type="component" value="Unassembled WGS sequence"/>
</dbReference>
<dbReference type="PANTHER" id="PTHR40252">
    <property type="entry name" value="BLR0328 PROTEIN"/>
    <property type="match status" value="1"/>
</dbReference>
<evidence type="ECO:0000259" key="1">
    <source>
        <dbReference type="SMART" id="SM00897"/>
    </source>
</evidence>
<dbReference type="Pfam" id="PF10442">
    <property type="entry name" value="FIST_C"/>
    <property type="match status" value="1"/>
</dbReference>
<dbReference type="InterPro" id="IPR019494">
    <property type="entry name" value="FIST_C"/>
</dbReference>
<name>A0ABS1RS82_RHOSU</name>
<dbReference type="PANTHER" id="PTHR40252:SF2">
    <property type="entry name" value="BLR0328 PROTEIN"/>
    <property type="match status" value="1"/>
</dbReference>
<reference evidence="3 4" key="1">
    <citation type="submission" date="2021-01" db="EMBL/GenBank/DDBJ databases">
        <title>Draft genomes of Rhodovulum sulfidophilum.</title>
        <authorList>
            <person name="Guzman M.S."/>
        </authorList>
    </citation>
    <scope>NUCLEOTIDE SEQUENCE [LARGE SCALE GENOMIC DNA]</scope>
    <source>
        <strain evidence="3 4">AB35</strain>
    </source>
</reference>
<organism evidence="3 4">
    <name type="scientific">Rhodovulum sulfidophilum</name>
    <name type="common">Rhodobacter sulfidophilus</name>
    <dbReference type="NCBI Taxonomy" id="35806"/>
    <lineage>
        <taxon>Bacteria</taxon>
        <taxon>Pseudomonadati</taxon>
        <taxon>Pseudomonadota</taxon>
        <taxon>Alphaproteobacteria</taxon>
        <taxon>Rhodobacterales</taxon>
        <taxon>Paracoccaceae</taxon>
        <taxon>Rhodovulum</taxon>
    </lineage>
</organism>
<evidence type="ECO:0000313" key="3">
    <source>
        <dbReference type="EMBL" id="MBL3608090.1"/>
    </source>
</evidence>
<evidence type="ECO:0000313" key="4">
    <source>
        <dbReference type="Proteomes" id="UP000604473"/>
    </source>
</evidence>
<dbReference type="SMART" id="SM00897">
    <property type="entry name" value="FIST"/>
    <property type="match status" value="1"/>
</dbReference>
<dbReference type="RefSeq" id="WP_202247613.1">
    <property type="nucleotide sequence ID" value="NZ_JAESJJ010000003.1"/>
</dbReference>
<accession>A0ABS1RS82</accession>
<dbReference type="InterPro" id="IPR013702">
    <property type="entry name" value="FIST_domain_N"/>
</dbReference>
<evidence type="ECO:0000259" key="2">
    <source>
        <dbReference type="SMART" id="SM01204"/>
    </source>
</evidence>
<comment type="caution">
    <text evidence="3">The sequence shown here is derived from an EMBL/GenBank/DDBJ whole genome shotgun (WGS) entry which is preliminary data.</text>
</comment>
<feature type="domain" description="FIST C-domain" evidence="2">
    <location>
        <begin position="242"/>
        <end position="371"/>
    </location>
</feature>
<gene>
    <name evidence="3" type="ORF">JMM60_04620</name>
</gene>
<proteinExistence type="predicted"/>
<keyword evidence="4" id="KW-1185">Reference proteome</keyword>
<dbReference type="Pfam" id="PF08495">
    <property type="entry name" value="FIST"/>
    <property type="match status" value="1"/>
</dbReference>
<protein>
    <submittedName>
        <fullName evidence="3">FIST C-terminal domain-containing protein</fullName>
    </submittedName>
</protein>
<feature type="domain" description="FIST" evidence="1">
    <location>
        <begin position="41"/>
        <end position="241"/>
    </location>
</feature>
<dbReference type="EMBL" id="JAESJJ010000003">
    <property type="protein sequence ID" value="MBL3608090.1"/>
    <property type="molecule type" value="Genomic_DNA"/>
</dbReference>
<dbReference type="SMART" id="SM01204">
    <property type="entry name" value="FIST_C"/>
    <property type="match status" value="1"/>
</dbReference>
<sequence>MNRNATPARTLSRQPPLVRDAVADSRDPGAVGHLRRGLGPGPFALITLFVSPDADFAAVMAGAQQAYPDVSVTGCTTAGEIGPEGYAEGAIVALALPAAHFRAETMVIENLAALDPQRLIGEMIRRRVALARAAPGWPQDFAFLMVDGLSLCEDALTSAMLAGLGTAPLIGGSAGDGTRFGRTLVGAGGRAFRSAAVLSFVRTDCPVRAFSHDHLMPGRVRMVVTAADPKRRIVQRINAEPAAREYARLLGKDPNQLSPLTFAAHPVVVRIGGRHHVRAIQRVAENGDLVFFSAIDEGLVLTLAEALPMADRIEAELAGLARHKPPDVILGCDCVLRRIEAEQRQLRPALSRILARHRVRGFSTYGEQISGLHVNQTLTGLAIYPPPASGHDPEQVPPCPTA</sequence>